<reference evidence="3" key="1">
    <citation type="submission" date="2022-07" db="EMBL/GenBank/DDBJ databases">
        <title>Taxonomy of Novel Oxalotrophic and Methylotrophic Bacteria.</title>
        <authorList>
            <person name="Sahin N."/>
            <person name="Tani A."/>
        </authorList>
    </citation>
    <scope>NUCLEOTIDE SEQUENCE</scope>
    <source>
        <strain evidence="3">Y10</strain>
    </source>
</reference>
<dbReference type="SMART" id="SM00448">
    <property type="entry name" value="REC"/>
    <property type="match status" value="1"/>
</dbReference>
<keyword evidence="4" id="KW-1185">Reference proteome</keyword>
<dbReference type="InterPro" id="IPR052893">
    <property type="entry name" value="TCS_response_regulator"/>
</dbReference>
<proteinExistence type="predicted"/>
<dbReference type="RefSeq" id="WP_281764100.1">
    <property type="nucleotide sequence ID" value="NZ_BRVO01000001.1"/>
</dbReference>
<feature type="modified residue" description="4-aspartylphosphate" evidence="1">
    <location>
        <position position="63"/>
    </location>
</feature>
<dbReference type="Gene3D" id="3.40.50.2300">
    <property type="match status" value="1"/>
</dbReference>
<evidence type="ECO:0000256" key="1">
    <source>
        <dbReference type="PROSITE-ProRule" id="PRU00169"/>
    </source>
</evidence>
<dbReference type="InterPro" id="IPR001789">
    <property type="entry name" value="Sig_transdc_resp-reg_receiver"/>
</dbReference>
<dbReference type="EMBL" id="BRVO01000001">
    <property type="protein sequence ID" value="GLB48463.1"/>
    <property type="molecule type" value="Genomic_DNA"/>
</dbReference>
<dbReference type="SUPFAM" id="SSF52172">
    <property type="entry name" value="CheY-like"/>
    <property type="match status" value="1"/>
</dbReference>
<dbReference type="PROSITE" id="PS50110">
    <property type="entry name" value="RESPONSE_REGULATORY"/>
    <property type="match status" value="1"/>
</dbReference>
<dbReference type="PANTHER" id="PTHR44520">
    <property type="entry name" value="RESPONSE REGULATOR RCP1-RELATED"/>
    <property type="match status" value="1"/>
</dbReference>
<evidence type="ECO:0000259" key="2">
    <source>
        <dbReference type="PROSITE" id="PS50110"/>
    </source>
</evidence>
<evidence type="ECO:0000313" key="3">
    <source>
        <dbReference type="EMBL" id="GLB48463.1"/>
    </source>
</evidence>
<accession>A0ABQ5MGD6</accession>
<protein>
    <submittedName>
        <fullName evidence="3">Response regulator</fullName>
    </submittedName>
</protein>
<gene>
    <name evidence="3" type="ORF">Y10_08310</name>
</gene>
<feature type="domain" description="Response regulatory" evidence="2">
    <location>
        <begin position="6"/>
        <end position="131"/>
    </location>
</feature>
<dbReference type="Proteomes" id="UP001143543">
    <property type="component" value="Unassembled WGS sequence"/>
</dbReference>
<dbReference type="PANTHER" id="PTHR44520:SF2">
    <property type="entry name" value="RESPONSE REGULATOR RCP1"/>
    <property type="match status" value="1"/>
</dbReference>
<comment type="caution">
    <text evidence="3">The sequence shown here is derived from an EMBL/GenBank/DDBJ whole genome shotgun (WGS) entry which is preliminary data.</text>
</comment>
<keyword evidence="1" id="KW-0597">Phosphoprotein</keyword>
<sequence length="133" mass="15080">MKKINLACIIDDDPIFVFGTKRLMELVGFCDDVVVYHNGQEAIDGFAKRINDGLAIPEIIMLDLNMPILDGWCFLDRLNNLELPKFITIYLVSSSIDPADMKRSENYSMITNYIVKPITTDKLMELLEAFQGG</sequence>
<organism evidence="3 4">
    <name type="scientific">Neptunitalea lumnitzerae</name>
    <dbReference type="NCBI Taxonomy" id="2965509"/>
    <lineage>
        <taxon>Bacteria</taxon>
        <taxon>Pseudomonadati</taxon>
        <taxon>Bacteroidota</taxon>
        <taxon>Flavobacteriia</taxon>
        <taxon>Flavobacteriales</taxon>
        <taxon>Flavobacteriaceae</taxon>
        <taxon>Neptunitalea</taxon>
    </lineage>
</organism>
<name>A0ABQ5MGD6_9FLAO</name>
<dbReference type="Pfam" id="PF00072">
    <property type="entry name" value="Response_reg"/>
    <property type="match status" value="1"/>
</dbReference>
<dbReference type="InterPro" id="IPR011006">
    <property type="entry name" value="CheY-like_superfamily"/>
</dbReference>
<evidence type="ECO:0000313" key="4">
    <source>
        <dbReference type="Proteomes" id="UP001143543"/>
    </source>
</evidence>